<evidence type="ECO:0000256" key="1">
    <source>
        <dbReference type="SAM" id="Phobius"/>
    </source>
</evidence>
<dbReference type="Proteomes" id="UP001241110">
    <property type="component" value="Unassembled WGS sequence"/>
</dbReference>
<accession>A0AAE3QPG4</accession>
<dbReference type="RefSeq" id="WP_313982589.1">
    <property type="nucleotide sequence ID" value="NZ_JASJOR010000024.1"/>
</dbReference>
<dbReference type="Proteomes" id="UP001228581">
    <property type="component" value="Unassembled WGS sequence"/>
</dbReference>
<keyword evidence="1" id="KW-0812">Transmembrane</keyword>
<proteinExistence type="predicted"/>
<feature type="transmembrane region" description="Helical" evidence="1">
    <location>
        <begin position="43"/>
        <end position="64"/>
    </location>
</feature>
<evidence type="ECO:0000313" key="2">
    <source>
        <dbReference type="EMBL" id="MDJ1483057.1"/>
    </source>
</evidence>
<keyword evidence="1" id="KW-1133">Transmembrane helix</keyword>
<dbReference type="EMBL" id="JASJOT010000023">
    <property type="protein sequence ID" value="MDJ1496532.1"/>
    <property type="molecule type" value="Genomic_DNA"/>
</dbReference>
<keyword evidence="4" id="KW-1185">Reference proteome</keyword>
<evidence type="ECO:0000313" key="5">
    <source>
        <dbReference type="Proteomes" id="UP001241110"/>
    </source>
</evidence>
<reference evidence="2 4" key="1">
    <citation type="submission" date="2023-05" db="EMBL/GenBank/DDBJ databases">
        <authorList>
            <person name="Zhang X."/>
        </authorList>
    </citation>
    <scope>NUCLEOTIDE SEQUENCE</scope>
    <source>
        <strain evidence="3 4">DM2B3-1</strain>
        <strain evidence="2">YF14B1</strain>
    </source>
</reference>
<evidence type="ECO:0000313" key="3">
    <source>
        <dbReference type="EMBL" id="MDJ1496532.1"/>
    </source>
</evidence>
<dbReference type="AlphaFoldDB" id="A0AAE3QPG4"/>
<protein>
    <submittedName>
        <fullName evidence="2">Uncharacterized protein</fullName>
    </submittedName>
</protein>
<organism evidence="2 5">
    <name type="scientific">Xanthocytophaga flava</name>
    <dbReference type="NCBI Taxonomy" id="3048013"/>
    <lineage>
        <taxon>Bacteria</taxon>
        <taxon>Pseudomonadati</taxon>
        <taxon>Bacteroidota</taxon>
        <taxon>Cytophagia</taxon>
        <taxon>Cytophagales</taxon>
        <taxon>Rhodocytophagaceae</taxon>
        <taxon>Xanthocytophaga</taxon>
    </lineage>
</organism>
<gene>
    <name evidence="2" type="ORF">QNI16_21325</name>
    <name evidence="3" type="ORF">QNI19_26590</name>
</gene>
<feature type="transmembrane region" description="Helical" evidence="1">
    <location>
        <begin position="97"/>
        <end position="115"/>
    </location>
</feature>
<feature type="transmembrane region" description="Helical" evidence="1">
    <location>
        <begin position="122"/>
        <end position="149"/>
    </location>
</feature>
<keyword evidence="1" id="KW-0472">Membrane</keyword>
<name>A0AAE3QPG4_9BACT</name>
<comment type="caution">
    <text evidence="2">The sequence shown here is derived from an EMBL/GenBank/DDBJ whole genome shotgun (WGS) entry which is preliminary data.</text>
</comment>
<sequence>MIGNRSGSLLEKVVGIVLLLIGISRLAFLLYSYTGYTLAQLSFLNQAKGFIVHLIHIIAGVLLYKERKTGYWQAVVIIFYMILNVLGWIFIMLVKKWFAIPVLIVYIFLISVLLLPSIRRKYAFTVSGIAICFGISFLFTISNLIVSFIQKL</sequence>
<evidence type="ECO:0000313" key="4">
    <source>
        <dbReference type="Proteomes" id="UP001228581"/>
    </source>
</evidence>
<dbReference type="EMBL" id="JASJOS010000010">
    <property type="protein sequence ID" value="MDJ1483057.1"/>
    <property type="molecule type" value="Genomic_DNA"/>
</dbReference>
<feature type="transmembrane region" description="Helical" evidence="1">
    <location>
        <begin position="12"/>
        <end position="31"/>
    </location>
</feature>
<feature type="transmembrane region" description="Helical" evidence="1">
    <location>
        <begin position="71"/>
        <end position="91"/>
    </location>
</feature>